<keyword evidence="4" id="KW-1185">Reference proteome</keyword>
<dbReference type="PANTHER" id="PTHR34415">
    <property type="entry name" value="INTEGRASE CATALYTIC DOMAIN-CONTAINING PROTEIN"/>
    <property type="match status" value="1"/>
</dbReference>
<gene>
    <name evidence="3" type="ORF">PR048_028177</name>
</gene>
<evidence type="ECO:0000313" key="3">
    <source>
        <dbReference type="EMBL" id="KAJ8871837.1"/>
    </source>
</evidence>
<reference evidence="3 4" key="1">
    <citation type="submission" date="2023-02" db="EMBL/GenBank/DDBJ databases">
        <title>LHISI_Scaffold_Assembly.</title>
        <authorList>
            <person name="Stuart O.P."/>
            <person name="Cleave R."/>
            <person name="Magrath M.J.L."/>
            <person name="Mikheyev A.S."/>
        </authorList>
    </citation>
    <scope>NUCLEOTIDE SEQUENCE [LARGE SCALE GENOMIC DNA]</scope>
    <source>
        <strain evidence="3">Daus_M_001</strain>
        <tissue evidence="3">Leg muscle</tissue>
    </source>
</reference>
<feature type="signal peptide" evidence="1">
    <location>
        <begin position="1"/>
        <end position="27"/>
    </location>
</feature>
<accession>A0ABQ9GII4</accession>
<feature type="chain" id="PRO_5047247147" description="DUF7869 domain-containing protein" evidence="1">
    <location>
        <begin position="28"/>
        <end position="274"/>
    </location>
</feature>
<evidence type="ECO:0000313" key="4">
    <source>
        <dbReference type="Proteomes" id="UP001159363"/>
    </source>
</evidence>
<name>A0ABQ9GII4_9NEOP</name>
<sequence length="274" mass="31489">MDCMTIQVPAGGKLLYLMLILMETAQQQKTKRLEQGQTWNGIIWNLRKLKNACKQTNSSQMPGSKISSLCYIWRCCKEKKKRAIWCDNCAVLNKNRTILIAIIYLIGKGVFESVELKFLISGHNFMGCDRDFGVIEKRRKVSKPVVPKELEEIVTSVRVPTFQYINTQNLRISKAFHINVTKKKPCVVKIANTFDFVEPSCTKTNVLKQCVSLDSLPAVEKLPWVNFTRDISKETRKHLLAMLAYLKVVYSQFYEDLLQVNSDNSMTEEHAENI</sequence>
<proteinExistence type="predicted"/>
<dbReference type="PANTHER" id="PTHR34415:SF1">
    <property type="entry name" value="INTEGRASE CATALYTIC DOMAIN-CONTAINING PROTEIN"/>
    <property type="match status" value="1"/>
</dbReference>
<dbReference type="EMBL" id="JARBHB010000012">
    <property type="protein sequence ID" value="KAJ8871837.1"/>
    <property type="molecule type" value="Genomic_DNA"/>
</dbReference>
<evidence type="ECO:0000256" key="1">
    <source>
        <dbReference type="SAM" id="SignalP"/>
    </source>
</evidence>
<dbReference type="Proteomes" id="UP001159363">
    <property type="component" value="Chromosome 11"/>
</dbReference>
<keyword evidence="1" id="KW-0732">Signal</keyword>
<dbReference type="InterPro" id="IPR057191">
    <property type="entry name" value="DUF7869"/>
</dbReference>
<organism evidence="3 4">
    <name type="scientific">Dryococelus australis</name>
    <dbReference type="NCBI Taxonomy" id="614101"/>
    <lineage>
        <taxon>Eukaryota</taxon>
        <taxon>Metazoa</taxon>
        <taxon>Ecdysozoa</taxon>
        <taxon>Arthropoda</taxon>
        <taxon>Hexapoda</taxon>
        <taxon>Insecta</taxon>
        <taxon>Pterygota</taxon>
        <taxon>Neoptera</taxon>
        <taxon>Polyneoptera</taxon>
        <taxon>Phasmatodea</taxon>
        <taxon>Verophasmatodea</taxon>
        <taxon>Anareolatae</taxon>
        <taxon>Phasmatidae</taxon>
        <taxon>Eurycanthinae</taxon>
        <taxon>Dryococelus</taxon>
    </lineage>
</organism>
<comment type="caution">
    <text evidence="3">The sequence shown here is derived from an EMBL/GenBank/DDBJ whole genome shotgun (WGS) entry which is preliminary data.</text>
</comment>
<protein>
    <recommendedName>
        <fullName evidence="2">DUF7869 domain-containing protein</fullName>
    </recommendedName>
</protein>
<evidence type="ECO:0000259" key="2">
    <source>
        <dbReference type="Pfam" id="PF25273"/>
    </source>
</evidence>
<feature type="domain" description="DUF7869" evidence="2">
    <location>
        <begin position="84"/>
        <end position="161"/>
    </location>
</feature>
<dbReference type="Pfam" id="PF25273">
    <property type="entry name" value="DUF7869"/>
    <property type="match status" value="1"/>
</dbReference>